<dbReference type="Proteomes" id="UP000028725">
    <property type="component" value="Unassembled WGS sequence"/>
</dbReference>
<feature type="domain" description="Amidohydrolase-related" evidence="3">
    <location>
        <begin position="58"/>
        <end position="340"/>
    </location>
</feature>
<proteinExistence type="predicted"/>
<gene>
    <name evidence="4" type="ORF">DB31_0994</name>
</gene>
<feature type="signal peptide" evidence="2">
    <location>
        <begin position="1"/>
        <end position="20"/>
    </location>
</feature>
<dbReference type="PANTHER" id="PTHR21240:SF28">
    <property type="entry name" value="ISO-OROTATE DECARBOXYLASE (EUROFUNG)"/>
    <property type="match status" value="1"/>
</dbReference>
<dbReference type="InterPro" id="IPR006680">
    <property type="entry name" value="Amidohydro-rel"/>
</dbReference>
<dbReference type="GO" id="GO:0005737">
    <property type="term" value="C:cytoplasm"/>
    <property type="evidence" value="ECO:0007669"/>
    <property type="project" value="TreeGrafter"/>
</dbReference>
<dbReference type="GO" id="GO:0016831">
    <property type="term" value="F:carboxy-lyase activity"/>
    <property type="evidence" value="ECO:0007669"/>
    <property type="project" value="InterPro"/>
</dbReference>
<dbReference type="GO" id="GO:0016787">
    <property type="term" value="F:hydrolase activity"/>
    <property type="evidence" value="ECO:0007669"/>
    <property type="project" value="InterPro"/>
</dbReference>
<evidence type="ECO:0000256" key="2">
    <source>
        <dbReference type="SAM" id="SignalP"/>
    </source>
</evidence>
<evidence type="ECO:0000259" key="3">
    <source>
        <dbReference type="Pfam" id="PF04909"/>
    </source>
</evidence>
<keyword evidence="5" id="KW-1185">Reference proteome</keyword>
<dbReference type="EMBL" id="JMCB01000010">
    <property type="protein sequence ID" value="KFE66521.1"/>
    <property type="molecule type" value="Genomic_DNA"/>
</dbReference>
<evidence type="ECO:0000256" key="1">
    <source>
        <dbReference type="ARBA" id="ARBA00023239"/>
    </source>
</evidence>
<dbReference type="Pfam" id="PF04909">
    <property type="entry name" value="Amidohydro_2"/>
    <property type="match status" value="1"/>
</dbReference>
<reference evidence="4 5" key="1">
    <citation type="submission" date="2014-04" db="EMBL/GenBank/DDBJ databases">
        <title>Genome assembly of Hyalangium minutum DSM 14724.</title>
        <authorList>
            <person name="Sharma G."/>
            <person name="Subramanian S."/>
        </authorList>
    </citation>
    <scope>NUCLEOTIDE SEQUENCE [LARGE SCALE GENOMIC DNA]</scope>
    <source>
        <strain evidence="4 5">DSM 14724</strain>
    </source>
</reference>
<feature type="chain" id="PRO_5001799547" description="Amidohydrolase-related domain-containing protein" evidence="2">
    <location>
        <begin position="21"/>
        <end position="410"/>
    </location>
</feature>
<evidence type="ECO:0000313" key="4">
    <source>
        <dbReference type="EMBL" id="KFE66521.1"/>
    </source>
</evidence>
<comment type="caution">
    <text evidence="4">The sequence shown here is derived from an EMBL/GenBank/DDBJ whole genome shotgun (WGS) entry which is preliminary data.</text>
</comment>
<dbReference type="STRING" id="394096.DB31_0994"/>
<dbReference type="Gene3D" id="3.20.20.140">
    <property type="entry name" value="Metal-dependent hydrolases"/>
    <property type="match status" value="1"/>
</dbReference>
<dbReference type="AlphaFoldDB" id="A0A085WFQ8"/>
<dbReference type="SUPFAM" id="SSF51556">
    <property type="entry name" value="Metallo-dependent hydrolases"/>
    <property type="match status" value="1"/>
</dbReference>
<keyword evidence="2" id="KW-0732">Signal</keyword>
<accession>A0A085WFQ8</accession>
<dbReference type="PATRIC" id="fig|394096.3.peg.5341"/>
<sequence>MNRRTLLSSLGLLGASTLSARWGLARLARSSAPDSPLSAEAQALVDKAWEGVDPARMVDCHVHLVGLGTDGTGCYVNPRTDQFLRHPHTYLKFSIYRHAAGVEDGEHPDRQYRERLLSLLKTPPMRGRALVLAFDYLHDEAGKPQPSLSEFHTPNDYVLKLAQDNPQHVLAGASIHPYRPDAVDELERVAALGARAVKWLPNAMNIHPGSPRCDAFYRKLTELKMPLITHAGEEQAVEAEDAQALGNPLYLRRPLDAGVKVVVAHAASLGSSEDLDKPGTAVDNFQLFLRLAQEERAKELLHADFSALTQNNRCGEPLRGLLTREDLHSRLIHGSDYPLPAINILIRTGMLEDLGYITSDERRALNELDRHNPLLFDFVLKRTLAVHKDGKTYRFPASAFMLPEGLLRGV</sequence>
<evidence type="ECO:0000313" key="5">
    <source>
        <dbReference type="Proteomes" id="UP000028725"/>
    </source>
</evidence>
<dbReference type="InterPro" id="IPR032466">
    <property type="entry name" value="Metal_Hydrolase"/>
</dbReference>
<dbReference type="RefSeq" id="WP_044192423.1">
    <property type="nucleotide sequence ID" value="NZ_JMCB01000010.1"/>
</dbReference>
<keyword evidence="1" id="KW-0456">Lyase</keyword>
<organism evidence="4 5">
    <name type="scientific">Hyalangium minutum</name>
    <dbReference type="NCBI Taxonomy" id="394096"/>
    <lineage>
        <taxon>Bacteria</taxon>
        <taxon>Pseudomonadati</taxon>
        <taxon>Myxococcota</taxon>
        <taxon>Myxococcia</taxon>
        <taxon>Myxococcales</taxon>
        <taxon>Cystobacterineae</taxon>
        <taxon>Archangiaceae</taxon>
        <taxon>Hyalangium</taxon>
    </lineage>
</organism>
<dbReference type="OrthoDB" id="9771320at2"/>
<dbReference type="PANTHER" id="PTHR21240">
    <property type="entry name" value="2-AMINO-3-CARBOXYLMUCONATE-6-SEMIALDEHYDE DECARBOXYLASE"/>
    <property type="match status" value="1"/>
</dbReference>
<protein>
    <recommendedName>
        <fullName evidence="3">Amidohydrolase-related domain-containing protein</fullName>
    </recommendedName>
</protein>
<dbReference type="GO" id="GO:0019748">
    <property type="term" value="P:secondary metabolic process"/>
    <property type="evidence" value="ECO:0007669"/>
    <property type="project" value="TreeGrafter"/>
</dbReference>
<dbReference type="InterPro" id="IPR032465">
    <property type="entry name" value="ACMSD"/>
</dbReference>
<name>A0A085WFQ8_9BACT</name>